<accession>A0A2C5ZU30</accession>
<proteinExistence type="predicted"/>
<keyword evidence="1" id="KW-0812">Transmembrane</keyword>
<gene>
    <name evidence="2" type="ORF">CDD82_4267</name>
</gene>
<name>A0A2C5ZU30_9HYPO</name>
<evidence type="ECO:0000313" key="2">
    <source>
        <dbReference type="EMBL" id="PHH82944.1"/>
    </source>
</evidence>
<comment type="caution">
    <text evidence="2">The sequence shown here is derived from an EMBL/GenBank/DDBJ whole genome shotgun (WGS) entry which is preliminary data.</text>
</comment>
<dbReference type="EMBL" id="NJEU01000035">
    <property type="protein sequence ID" value="PHH82944.1"/>
    <property type="molecule type" value="Genomic_DNA"/>
</dbReference>
<keyword evidence="1" id="KW-1133">Transmembrane helix</keyword>
<sequence>MSPVTQKNLLAWSAISWLGYFGDGGGVIFLIKDRPRGAPVAQAMKQTAGEWHPSIRRHRERQPLASMRSTQRIFANGTDDGVNCDDADDCSQDMLLRRPDEEYLPLSPAALDSTSGRDKQRQAVLRHNAMSQLLVAVPNNPQSELEPAAPLTSLLSLIGTLPLSNARAQRDL</sequence>
<dbReference type="Proteomes" id="UP000224854">
    <property type="component" value="Unassembled WGS sequence"/>
</dbReference>
<reference evidence="2 3" key="1">
    <citation type="submission" date="2017-06" db="EMBL/GenBank/DDBJ databases">
        <title>Ant-infecting Ophiocordyceps genomes reveal a high diversity of potential behavioral manipulation genes and a possible major role for enterotoxins.</title>
        <authorList>
            <person name="De Bekker C."/>
            <person name="Evans H.C."/>
            <person name="Brachmann A."/>
            <person name="Hughes D.P."/>
        </authorList>
    </citation>
    <scope>NUCLEOTIDE SEQUENCE [LARGE SCALE GENOMIC DNA]</scope>
    <source>
        <strain evidence="2 3">1348a</strain>
    </source>
</reference>
<feature type="transmembrane region" description="Helical" evidence="1">
    <location>
        <begin position="12"/>
        <end position="31"/>
    </location>
</feature>
<evidence type="ECO:0000313" key="3">
    <source>
        <dbReference type="Proteomes" id="UP000224854"/>
    </source>
</evidence>
<dbReference type="AlphaFoldDB" id="A0A2C5ZU30"/>
<evidence type="ECO:0000256" key="1">
    <source>
        <dbReference type="SAM" id="Phobius"/>
    </source>
</evidence>
<keyword evidence="1" id="KW-0472">Membrane</keyword>
<protein>
    <submittedName>
        <fullName evidence="2">Uncharacterized protein</fullName>
    </submittedName>
</protein>
<organism evidence="2 3">
    <name type="scientific">Ophiocordyceps australis</name>
    <dbReference type="NCBI Taxonomy" id="1399860"/>
    <lineage>
        <taxon>Eukaryota</taxon>
        <taxon>Fungi</taxon>
        <taxon>Dikarya</taxon>
        <taxon>Ascomycota</taxon>
        <taxon>Pezizomycotina</taxon>
        <taxon>Sordariomycetes</taxon>
        <taxon>Hypocreomycetidae</taxon>
        <taxon>Hypocreales</taxon>
        <taxon>Ophiocordycipitaceae</taxon>
        <taxon>Ophiocordyceps</taxon>
    </lineage>
</organism>
<keyword evidence="3" id="KW-1185">Reference proteome</keyword>